<gene>
    <name evidence="2" type="ORF">HK100_011463</name>
</gene>
<evidence type="ECO:0000259" key="1">
    <source>
        <dbReference type="Pfam" id="PF12680"/>
    </source>
</evidence>
<sequence>MGNTPTKSIKQNIESTNESRINAVKAFVAAYNNADIAAITALKSPDCIHAIHPLSLNRPVRNNTEYTEFYNSTVARFFSKFNVEILDLVVGNDAVAMHARSTGVSVIGDYENEYSFFFKFDKDGRICHVKEFVDSKVSDAFFTDRLKQFIVVQEQQKKLERQ</sequence>
<dbReference type="SUPFAM" id="SSF54427">
    <property type="entry name" value="NTF2-like"/>
    <property type="match status" value="1"/>
</dbReference>
<dbReference type="Gene3D" id="3.10.450.50">
    <property type="match status" value="1"/>
</dbReference>
<dbReference type="Proteomes" id="UP001211907">
    <property type="component" value="Unassembled WGS sequence"/>
</dbReference>
<dbReference type="InterPro" id="IPR032710">
    <property type="entry name" value="NTF2-like_dom_sf"/>
</dbReference>
<dbReference type="PANTHER" id="PTHR39598">
    <property type="entry name" value="AUSTINOL SYNTHESIS PROTEIN F-RELATED"/>
    <property type="match status" value="1"/>
</dbReference>
<organism evidence="2 3">
    <name type="scientific">Physocladia obscura</name>
    <dbReference type="NCBI Taxonomy" id="109957"/>
    <lineage>
        <taxon>Eukaryota</taxon>
        <taxon>Fungi</taxon>
        <taxon>Fungi incertae sedis</taxon>
        <taxon>Chytridiomycota</taxon>
        <taxon>Chytridiomycota incertae sedis</taxon>
        <taxon>Chytridiomycetes</taxon>
        <taxon>Chytridiales</taxon>
        <taxon>Chytriomycetaceae</taxon>
        <taxon>Physocladia</taxon>
    </lineage>
</organism>
<dbReference type="AlphaFoldDB" id="A0AAD5T9H4"/>
<dbReference type="InterPro" id="IPR037401">
    <property type="entry name" value="SnoaL-like"/>
</dbReference>
<keyword evidence="3" id="KW-1185">Reference proteome</keyword>
<feature type="domain" description="SnoaL-like" evidence="1">
    <location>
        <begin position="24"/>
        <end position="128"/>
    </location>
</feature>
<comment type="caution">
    <text evidence="2">The sequence shown here is derived from an EMBL/GenBank/DDBJ whole genome shotgun (WGS) entry which is preliminary data.</text>
</comment>
<proteinExistence type="predicted"/>
<dbReference type="Pfam" id="PF12680">
    <property type="entry name" value="SnoaL_2"/>
    <property type="match status" value="1"/>
</dbReference>
<reference evidence="2" key="1">
    <citation type="submission" date="2020-05" db="EMBL/GenBank/DDBJ databases">
        <title>Phylogenomic resolution of chytrid fungi.</title>
        <authorList>
            <person name="Stajich J.E."/>
            <person name="Amses K."/>
            <person name="Simmons R."/>
            <person name="Seto K."/>
            <person name="Myers J."/>
            <person name="Bonds A."/>
            <person name="Quandt C.A."/>
            <person name="Barry K."/>
            <person name="Liu P."/>
            <person name="Grigoriev I."/>
            <person name="Longcore J.E."/>
            <person name="James T.Y."/>
        </authorList>
    </citation>
    <scope>NUCLEOTIDE SEQUENCE</scope>
    <source>
        <strain evidence="2">JEL0513</strain>
    </source>
</reference>
<evidence type="ECO:0000313" key="2">
    <source>
        <dbReference type="EMBL" id="KAJ3139451.1"/>
    </source>
</evidence>
<name>A0AAD5T9H4_9FUNG</name>
<dbReference type="InterPro" id="IPR050977">
    <property type="entry name" value="Fungal_Meroterpenoid_Isomerase"/>
</dbReference>
<evidence type="ECO:0000313" key="3">
    <source>
        <dbReference type="Proteomes" id="UP001211907"/>
    </source>
</evidence>
<dbReference type="PANTHER" id="PTHR39598:SF1">
    <property type="entry name" value="AUSTINOID BIOSYNTHESIS CLUSTERS PROTEIN F-RELATED"/>
    <property type="match status" value="1"/>
</dbReference>
<dbReference type="EMBL" id="JADGJH010000071">
    <property type="protein sequence ID" value="KAJ3139451.1"/>
    <property type="molecule type" value="Genomic_DNA"/>
</dbReference>
<accession>A0AAD5T9H4</accession>
<protein>
    <recommendedName>
        <fullName evidence="1">SnoaL-like domain-containing protein</fullName>
    </recommendedName>
</protein>